<evidence type="ECO:0000313" key="9">
    <source>
        <dbReference type="Proteomes" id="UP000663879"/>
    </source>
</evidence>
<evidence type="ECO:0000259" key="7">
    <source>
        <dbReference type="PROSITE" id="PS50026"/>
    </source>
</evidence>
<feature type="disulfide bond" evidence="4">
    <location>
        <begin position="569"/>
        <end position="578"/>
    </location>
</feature>
<dbReference type="InterPro" id="IPR000742">
    <property type="entry name" value="EGF"/>
</dbReference>
<feature type="chain" id="PRO_5032701910" description="EGF-like domain-containing protein" evidence="6">
    <location>
        <begin position="26"/>
        <end position="645"/>
    </location>
</feature>
<evidence type="ECO:0000256" key="2">
    <source>
        <dbReference type="ARBA" id="ARBA00022737"/>
    </source>
</evidence>
<keyword evidence="5" id="KW-1133">Transmembrane helix</keyword>
<dbReference type="SMART" id="SM00181">
    <property type="entry name" value="EGF"/>
    <property type="match status" value="3"/>
</dbReference>
<accession>A0A814PHU2</accession>
<dbReference type="Gene3D" id="2.130.10.10">
    <property type="entry name" value="YVTN repeat-like/Quinoprotein amine dehydrogenase"/>
    <property type="match status" value="1"/>
</dbReference>
<dbReference type="InterPro" id="IPR011047">
    <property type="entry name" value="Quinoprotein_ADH-like_sf"/>
</dbReference>
<reference evidence="8" key="1">
    <citation type="submission" date="2021-02" db="EMBL/GenBank/DDBJ databases">
        <authorList>
            <person name="Nowell W R."/>
        </authorList>
    </citation>
    <scope>NUCLEOTIDE SEQUENCE</scope>
    <source>
        <strain evidence="8">Ploen Becks lab</strain>
    </source>
</reference>
<evidence type="ECO:0000256" key="3">
    <source>
        <dbReference type="ARBA" id="ARBA00023157"/>
    </source>
</evidence>
<keyword evidence="6" id="KW-0732">Signal</keyword>
<feature type="disulfide bond" evidence="4">
    <location>
        <begin position="506"/>
        <end position="523"/>
    </location>
</feature>
<sequence>MTIKVIEYIFFLSLLRLIQVFRCQSLYVTGSDDNSLKIWNDSSVILSKNISRKVTCLNIDYNRNIIIAGTDNGKVVGWDVQSNSLIFDNGNETNKVNSILIINSTHLLAGYNRFIIFWSLPELCLIKKINDARFGTIGEMKNLAADNLVLIFNVETKMIVFSLKNNSILRENVIYEQGYSFDLIDRNFIFSPCRIEIANDICLFKLNSDFSLFQTDLKNFVDINFPSLKILNRTFGIYSTDGSLKNLGFMNFHTKNSIEIYTVSSIIRSIDVLNDRIVVCHQNGSISHYNKINFKFIKTFREHNLNSPKNVIKKYIDFMAFQNLLSTTTTSTTLFNTEIRCYHSSIINPTSDLSTNKNLATQTTHLPSTYVSTLRNDATFSEKINMSRTSLNKFQSTLNDETTILSLISNKESTLKPTFFPTTEATSSFWQYINFFKMSPNEIIKFLRSDIDLNSCILNCSENGYCKMHYQKIMLVEKIKLICECFDNFSGEKCELNTLPCFKNKCKNNASCINNLKDKTYSCECSAGNKNKTIYYGDYCEYKMDLCANETCSKNGFCIDTGNEIKCICFSKFSGEKCEIESTEIKVIKMVIKTSSLLAIIFLAMTYCFMIISDFSKLFIKEKRNKQKNKYRPKIQRIQKYQYIN</sequence>
<dbReference type="PANTHER" id="PTHR24049">
    <property type="entry name" value="CRUMBS FAMILY MEMBER"/>
    <property type="match status" value="1"/>
</dbReference>
<evidence type="ECO:0000313" key="8">
    <source>
        <dbReference type="EMBL" id="CAF1106482.1"/>
    </source>
</evidence>
<evidence type="ECO:0000256" key="6">
    <source>
        <dbReference type="SAM" id="SignalP"/>
    </source>
</evidence>
<keyword evidence="5" id="KW-0812">Transmembrane</keyword>
<dbReference type="CDD" id="cd00054">
    <property type="entry name" value="EGF_CA"/>
    <property type="match status" value="1"/>
</dbReference>
<dbReference type="PROSITE" id="PS50026">
    <property type="entry name" value="EGF_3"/>
    <property type="match status" value="3"/>
</dbReference>
<evidence type="ECO:0000256" key="4">
    <source>
        <dbReference type="PROSITE-ProRule" id="PRU00076"/>
    </source>
</evidence>
<evidence type="ECO:0000256" key="1">
    <source>
        <dbReference type="ARBA" id="ARBA00022536"/>
    </source>
</evidence>
<name>A0A814PHU2_9BILA</name>
<dbReference type="Proteomes" id="UP000663879">
    <property type="component" value="Unassembled WGS sequence"/>
</dbReference>
<dbReference type="Pfam" id="PF00008">
    <property type="entry name" value="EGF"/>
    <property type="match status" value="1"/>
</dbReference>
<keyword evidence="3 4" id="KW-1015">Disulfide bond</keyword>
<dbReference type="SUPFAM" id="SSF50998">
    <property type="entry name" value="Quinoprotein alcohol dehydrogenase-like"/>
    <property type="match status" value="1"/>
</dbReference>
<feature type="transmembrane region" description="Helical" evidence="5">
    <location>
        <begin position="597"/>
        <end position="620"/>
    </location>
</feature>
<keyword evidence="2" id="KW-0677">Repeat</keyword>
<protein>
    <recommendedName>
        <fullName evidence="7">EGF-like domain-containing protein</fullName>
    </recommendedName>
</protein>
<feature type="domain" description="EGF-like" evidence="7">
    <location>
        <begin position="497"/>
        <end position="541"/>
    </location>
</feature>
<feature type="signal peptide" evidence="6">
    <location>
        <begin position="1"/>
        <end position="25"/>
    </location>
</feature>
<keyword evidence="9" id="KW-1185">Reference proteome</keyword>
<feature type="domain" description="EGF-like" evidence="7">
    <location>
        <begin position="543"/>
        <end position="579"/>
    </location>
</feature>
<organism evidence="8 9">
    <name type="scientific">Brachionus calyciflorus</name>
    <dbReference type="NCBI Taxonomy" id="104777"/>
    <lineage>
        <taxon>Eukaryota</taxon>
        <taxon>Metazoa</taxon>
        <taxon>Spiralia</taxon>
        <taxon>Gnathifera</taxon>
        <taxon>Rotifera</taxon>
        <taxon>Eurotatoria</taxon>
        <taxon>Monogononta</taxon>
        <taxon>Pseudotrocha</taxon>
        <taxon>Ploima</taxon>
        <taxon>Brachionidae</taxon>
        <taxon>Brachionus</taxon>
    </lineage>
</organism>
<keyword evidence="1 4" id="KW-0245">EGF-like domain</keyword>
<feature type="domain" description="EGF-like" evidence="7">
    <location>
        <begin position="452"/>
        <end position="495"/>
    </location>
</feature>
<comment type="caution">
    <text evidence="8">The sequence shown here is derived from an EMBL/GenBank/DDBJ whole genome shotgun (WGS) entry which is preliminary data.</text>
</comment>
<dbReference type="EMBL" id="CAJNOC010007868">
    <property type="protein sequence ID" value="CAF1106482.1"/>
    <property type="molecule type" value="Genomic_DNA"/>
</dbReference>
<dbReference type="OrthoDB" id="6138650at2759"/>
<proteinExistence type="predicted"/>
<keyword evidence="5" id="KW-0472">Membrane</keyword>
<comment type="caution">
    <text evidence="4">Lacks conserved residue(s) required for the propagation of feature annotation.</text>
</comment>
<dbReference type="Gene3D" id="2.10.25.10">
    <property type="entry name" value="Laminin"/>
    <property type="match status" value="2"/>
</dbReference>
<evidence type="ECO:0000256" key="5">
    <source>
        <dbReference type="SAM" id="Phobius"/>
    </source>
</evidence>
<feature type="disulfide bond" evidence="4">
    <location>
        <begin position="456"/>
        <end position="466"/>
    </location>
</feature>
<gene>
    <name evidence="8" type="ORF">OXX778_LOCUS21413</name>
</gene>
<dbReference type="InterPro" id="IPR051022">
    <property type="entry name" value="Notch_Cell-Fate_Det"/>
</dbReference>
<dbReference type="SUPFAM" id="SSF57196">
    <property type="entry name" value="EGF/Laminin"/>
    <property type="match status" value="1"/>
</dbReference>
<dbReference type="PROSITE" id="PS00022">
    <property type="entry name" value="EGF_1"/>
    <property type="match status" value="2"/>
</dbReference>
<dbReference type="AlphaFoldDB" id="A0A814PHU2"/>
<dbReference type="InterPro" id="IPR015943">
    <property type="entry name" value="WD40/YVTN_repeat-like_dom_sf"/>
</dbReference>
<feature type="disulfide bond" evidence="4">
    <location>
        <begin position="485"/>
        <end position="494"/>
    </location>
</feature>